<evidence type="ECO:0000313" key="3">
    <source>
        <dbReference type="Proteomes" id="UP000646911"/>
    </source>
</evidence>
<feature type="region of interest" description="Disordered" evidence="1">
    <location>
        <begin position="64"/>
        <end position="89"/>
    </location>
</feature>
<evidence type="ECO:0000256" key="1">
    <source>
        <dbReference type="SAM" id="MobiDB-lite"/>
    </source>
</evidence>
<sequence length="98" mass="11545">MKYKKWEGPKLACGLAFRNMRLQAHVVTQAAACCPKPLLHLKQRSFFFHFLYCTNGVDTWGTAESQKQSQNQNQNQNQNQQQRQYNQHQSCYQFTPFT</sequence>
<reference evidence="2 3" key="1">
    <citation type="submission" date="2020-08" db="EMBL/GenBank/DDBJ databases">
        <title>Novel species isolated from subtropical streams in China.</title>
        <authorList>
            <person name="Lu H."/>
        </authorList>
    </citation>
    <scope>NUCLEOTIDE SEQUENCE [LARGE SCALE GENOMIC DNA]</scope>
    <source>
        <strain evidence="2 3">NL8W</strain>
    </source>
</reference>
<gene>
    <name evidence="2" type="ORF">H8L47_09655</name>
</gene>
<feature type="compositionally biased region" description="Low complexity" evidence="1">
    <location>
        <begin position="66"/>
        <end position="89"/>
    </location>
</feature>
<accession>A0ABR6Z7U8</accession>
<keyword evidence="3" id="KW-1185">Reference proteome</keyword>
<dbReference type="Proteomes" id="UP000646911">
    <property type="component" value="Unassembled WGS sequence"/>
</dbReference>
<dbReference type="RefSeq" id="WP_186953376.1">
    <property type="nucleotide sequence ID" value="NZ_JACOFX010000003.1"/>
</dbReference>
<dbReference type="EMBL" id="JACOFX010000003">
    <property type="protein sequence ID" value="MBC3907834.1"/>
    <property type="molecule type" value="Genomic_DNA"/>
</dbReference>
<organism evidence="2 3">
    <name type="scientific">Undibacterium umbellatum</name>
    <dbReference type="NCBI Taxonomy" id="2762300"/>
    <lineage>
        <taxon>Bacteria</taxon>
        <taxon>Pseudomonadati</taxon>
        <taxon>Pseudomonadota</taxon>
        <taxon>Betaproteobacteria</taxon>
        <taxon>Burkholderiales</taxon>
        <taxon>Oxalobacteraceae</taxon>
        <taxon>Undibacterium</taxon>
    </lineage>
</organism>
<protein>
    <submittedName>
        <fullName evidence="2">Uncharacterized protein</fullName>
    </submittedName>
</protein>
<proteinExistence type="predicted"/>
<evidence type="ECO:0000313" key="2">
    <source>
        <dbReference type="EMBL" id="MBC3907834.1"/>
    </source>
</evidence>
<name>A0ABR6Z7U8_9BURK</name>
<comment type="caution">
    <text evidence="2">The sequence shown here is derived from an EMBL/GenBank/DDBJ whole genome shotgun (WGS) entry which is preliminary data.</text>
</comment>